<evidence type="ECO:0000256" key="1">
    <source>
        <dbReference type="SAM" id="MobiDB-lite"/>
    </source>
</evidence>
<dbReference type="OrthoDB" id="7466345at2759"/>
<proteinExistence type="predicted"/>
<sequence>MLGVSRDPQKNQSYRNSSTCREAEVAMGGAHSSEKGWTLSSQGASAALVDPQRGRQTTLSTSQLASGHKWHKTVLFGTPYLCSAVDFCR</sequence>
<keyword evidence="3" id="KW-1185">Reference proteome</keyword>
<comment type="caution">
    <text evidence="2">The sequence shown here is derived from an EMBL/GenBank/DDBJ whole genome shotgun (WGS) entry which is preliminary data.</text>
</comment>
<dbReference type="Proteomes" id="UP000838756">
    <property type="component" value="Unassembled WGS sequence"/>
</dbReference>
<gene>
    <name evidence="2" type="primary">jg23383</name>
    <name evidence="2" type="ORF">PAEG_LOCUS14255</name>
</gene>
<organism evidence="2 3">
    <name type="scientific">Pararge aegeria aegeria</name>
    <dbReference type="NCBI Taxonomy" id="348720"/>
    <lineage>
        <taxon>Eukaryota</taxon>
        <taxon>Metazoa</taxon>
        <taxon>Ecdysozoa</taxon>
        <taxon>Arthropoda</taxon>
        <taxon>Hexapoda</taxon>
        <taxon>Insecta</taxon>
        <taxon>Pterygota</taxon>
        <taxon>Neoptera</taxon>
        <taxon>Endopterygota</taxon>
        <taxon>Lepidoptera</taxon>
        <taxon>Glossata</taxon>
        <taxon>Ditrysia</taxon>
        <taxon>Papilionoidea</taxon>
        <taxon>Nymphalidae</taxon>
        <taxon>Satyrinae</taxon>
        <taxon>Satyrini</taxon>
        <taxon>Parargina</taxon>
        <taxon>Pararge</taxon>
    </lineage>
</organism>
<evidence type="ECO:0000313" key="3">
    <source>
        <dbReference type="Proteomes" id="UP000838756"/>
    </source>
</evidence>
<dbReference type="AlphaFoldDB" id="A0A8S4RHP9"/>
<evidence type="ECO:0000313" key="2">
    <source>
        <dbReference type="EMBL" id="CAH2236935.1"/>
    </source>
</evidence>
<name>A0A8S4RHP9_9NEOP</name>
<feature type="region of interest" description="Disordered" evidence="1">
    <location>
        <begin position="1"/>
        <end position="60"/>
    </location>
</feature>
<feature type="compositionally biased region" description="Polar residues" evidence="1">
    <location>
        <begin position="10"/>
        <end position="20"/>
    </location>
</feature>
<reference evidence="2" key="1">
    <citation type="submission" date="2022-03" db="EMBL/GenBank/DDBJ databases">
        <authorList>
            <person name="Lindestad O."/>
        </authorList>
    </citation>
    <scope>NUCLEOTIDE SEQUENCE</scope>
</reference>
<dbReference type="EMBL" id="CAKXAJ010025240">
    <property type="protein sequence ID" value="CAH2236935.1"/>
    <property type="molecule type" value="Genomic_DNA"/>
</dbReference>
<accession>A0A8S4RHP9</accession>
<protein>
    <submittedName>
        <fullName evidence="2">Jg23383 protein</fullName>
    </submittedName>
</protein>